<dbReference type="EMBL" id="BAABJW010000003">
    <property type="protein sequence ID" value="GAA4813396.1"/>
    <property type="molecule type" value="Genomic_DNA"/>
</dbReference>
<protein>
    <submittedName>
        <fullName evidence="5">Outer membrane beta-barrel family protein</fullName>
    </submittedName>
</protein>
<dbReference type="InterPro" id="IPR041700">
    <property type="entry name" value="OMP_b-brl_3"/>
</dbReference>
<name>A0ABP9CPM9_9FLAO</name>
<reference evidence="6" key="1">
    <citation type="journal article" date="2019" name="Int. J. Syst. Evol. Microbiol.">
        <title>The Global Catalogue of Microorganisms (GCM) 10K type strain sequencing project: providing services to taxonomists for standard genome sequencing and annotation.</title>
        <authorList>
            <consortium name="The Broad Institute Genomics Platform"/>
            <consortium name="The Broad Institute Genome Sequencing Center for Infectious Disease"/>
            <person name="Wu L."/>
            <person name="Ma J."/>
        </authorList>
    </citation>
    <scope>NUCLEOTIDE SEQUENCE [LARGE SCALE GENOMIC DNA]</scope>
    <source>
        <strain evidence="6">JCM 18325</strain>
    </source>
</reference>
<evidence type="ECO:0000313" key="6">
    <source>
        <dbReference type="Proteomes" id="UP001501433"/>
    </source>
</evidence>
<sequence length="791" mass="89531">MKRIILFLISVFPIILCAQIKITGKVVDTLGPIAGANIILQTSEDKIIGAISNIDGNFSIETEKNIYKFTISYVGYTSYTQNIILENTLDLGTITLKEDTNTLEEVVIISKKKLIEQKADRVIFNVENSIVASNGDAMDALKVTPGLQVRNEGINIFGKGNSQVMINDRLIPLTGEELTNYLNSISGDDIKKIEVITAPPAKYDASGNGGLINIVLKTGVENSWKNRVSLIHNIDTYNFTSFRNSFSYRKDKLNISASIDKTRGNIRGLEDFQVFYPNNTWDININTKDSKRAFSGRLLLDYDISNKTTIGIQYFGNQTQPGISDRSVTRIMNPYNTIDSLLVNNGNENVKRLSHSLNLHAITKLDTLGRSISVDADYFTFEADRNRIFKTESFDANNNFQNINLSANTTSLQSIENKSLKVDIEHPFKSVNMSYGARISSVNSESSISFFNTESGTPVLDSNISNTFEYKEKNQALYINTSKKVNNKLQLQMGLRFEATQTEGFSKNLNQTNTNSYSKLFPTLYVSFEKNDNNSFNFSYSKRIDRPSFNNLNPFRVFVSSNTYSEGNPFLQPNFTDNFELKHTYKGKLTTNVFFNVKNDMSGTIFTSDIESNTQIVTRDNFLNQYVFGLGESYTFNKLKWLQSQNNFTLIHIKSEFTKPFYAPLQNGFSYILSSNNNIKLSDVSDLQVNANYESDVQYGLFSIGSASSVDLGYSTSFFNKSLQLSILVKDIFNASALNNFESTVNDVRQVYGQNRNNRYLRFSMRYSFGNKKINEKRRNFGNEEETRRAN</sequence>
<dbReference type="PANTHER" id="PTHR40980:SF3">
    <property type="entry name" value="TONB-DEPENDENT RECEPTOR-LIKE BETA-BARREL DOMAIN-CONTAINING PROTEIN"/>
    <property type="match status" value="1"/>
</dbReference>
<keyword evidence="6" id="KW-1185">Reference proteome</keyword>
<evidence type="ECO:0000259" key="4">
    <source>
        <dbReference type="Pfam" id="PF14905"/>
    </source>
</evidence>
<proteinExistence type="predicted"/>
<dbReference type="SUPFAM" id="SSF56935">
    <property type="entry name" value="Porins"/>
    <property type="match status" value="1"/>
</dbReference>
<dbReference type="InterPro" id="IPR036942">
    <property type="entry name" value="Beta-barrel_TonB_sf"/>
</dbReference>
<gene>
    <name evidence="5" type="ORF">GCM10023330_21340</name>
</gene>
<evidence type="ECO:0000256" key="2">
    <source>
        <dbReference type="ARBA" id="ARBA00023136"/>
    </source>
</evidence>
<dbReference type="SUPFAM" id="SSF49464">
    <property type="entry name" value="Carboxypeptidase regulatory domain-like"/>
    <property type="match status" value="1"/>
</dbReference>
<dbReference type="Gene3D" id="2.170.130.10">
    <property type="entry name" value="TonB-dependent receptor, plug domain"/>
    <property type="match status" value="1"/>
</dbReference>
<organism evidence="5 6">
    <name type="scientific">Litoribaculum gwangyangense</name>
    <dbReference type="NCBI Taxonomy" id="1130722"/>
    <lineage>
        <taxon>Bacteria</taxon>
        <taxon>Pseudomonadati</taxon>
        <taxon>Bacteroidota</taxon>
        <taxon>Flavobacteriia</taxon>
        <taxon>Flavobacteriales</taxon>
        <taxon>Flavobacteriaceae</taxon>
        <taxon>Litoribaculum</taxon>
    </lineage>
</organism>
<dbReference type="InterPro" id="IPR037066">
    <property type="entry name" value="Plug_dom_sf"/>
</dbReference>
<evidence type="ECO:0000256" key="1">
    <source>
        <dbReference type="ARBA" id="ARBA00004442"/>
    </source>
</evidence>
<dbReference type="Gene3D" id="2.40.170.20">
    <property type="entry name" value="TonB-dependent receptor, beta-barrel domain"/>
    <property type="match status" value="1"/>
</dbReference>
<dbReference type="Pfam" id="PF14905">
    <property type="entry name" value="OMP_b-brl_3"/>
    <property type="match status" value="1"/>
</dbReference>
<comment type="caution">
    <text evidence="5">The sequence shown here is derived from an EMBL/GenBank/DDBJ whole genome shotgun (WGS) entry which is preliminary data.</text>
</comment>
<comment type="subcellular location">
    <subcellularLocation>
        <location evidence="1">Cell outer membrane</location>
    </subcellularLocation>
</comment>
<accession>A0ABP9CPM9</accession>
<evidence type="ECO:0000313" key="5">
    <source>
        <dbReference type="EMBL" id="GAA4813396.1"/>
    </source>
</evidence>
<dbReference type="Pfam" id="PF13715">
    <property type="entry name" value="CarbopepD_reg_2"/>
    <property type="match status" value="1"/>
</dbReference>
<keyword evidence="3" id="KW-0998">Cell outer membrane</keyword>
<feature type="domain" description="Outer membrane protein beta-barrel" evidence="4">
    <location>
        <begin position="364"/>
        <end position="767"/>
    </location>
</feature>
<dbReference type="Gene3D" id="2.60.40.1120">
    <property type="entry name" value="Carboxypeptidase-like, regulatory domain"/>
    <property type="match status" value="1"/>
</dbReference>
<dbReference type="Proteomes" id="UP001501433">
    <property type="component" value="Unassembled WGS sequence"/>
</dbReference>
<dbReference type="PANTHER" id="PTHR40980">
    <property type="entry name" value="PLUG DOMAIN-CONTAINING PROTEIN"/>
    <property type="match status" value="1"/>
</dbReference>
<dbReference type="InterPro" id="IPR008969">
    <property type="entry name" value="CarboxyPept-like_regulatory"/>
</dbReference>
<dbReference type="RefSeq" id="WP_345276957.1">
    <property type="nucleotide sequence ID" value="NZ_BAABJW010000003.1"/>
</dbReference>
<evidence type="ECO:0000256" key="3">
    <source>
        <dbReference type="ARBA" id="ARBA00023237"/>
    </source>
</evidence>
<keyword evidence="2" id="KW-0472">Membrane</keyword>